<dbReference type="InterPro" id="IPR025652">
    <property type="entry name" value="TesB_C"/>
</dbReference>
<organism evidence="11 12">
    <name type="scientific">Neolewinella agarilytica</name>
    <dbReference type="NCBI Taxonomy" id="478744"/>
    <lineage>
        <taxon>Bacteria</taxon>
        <taxon>Pseudomonadati</taxon>
        <taxon>Bacteroidota</taxon>
        <taxon>Saprospiria</taxon>
        <taxon>Saprospirales</taxon>
        <taxon>Lewinellaceae</taxon>
        <taxon>Neolewinella</taxon>
    </lineage>
</organism>
<evidence type="ECO:0000256" key="5">
    <source>
        <dbReference type="ARBA" id="ARBA00038894"/>
    </source>
</evidence>
<comment type="similarity">
    <text evidence="1">Belongs to the C/M/P thioester hydrolase family.</text>
</comment>
<dbReference type="EMBL" id="FOFB01000006">
    <property type="protein sequence ID" value="SEQ16874.1"/>
    <property type="molecule type" value="Genomic_DNA"/>
</dbReference>
<evidence type="ECO:0000256" key="2">
    <source>
        <dbReference type="ARBA" id="ARBA00011881"/>
    </source>
</evidence>
<evidence type="ECO:0000256" key="3">
    <source>
        <dbReference type="ARBA" id="ARBA00022801"/>
    </source>
</evidence>
<dbReference type="OrthoDB" id="9781019at2"/>
<dbReference type="PANTHER" id="PTHR11066:SF34">
    <property type="entry name" value="ACYL-COENZYME A THIOESTERASE 8"/>
    <property type="match status" value="1"/>
</dbReference>
<protein>
    <recommendedName>
        <fullName evidence="7">Acyl-CoA thioesterase 2</fullName>
        <ecNumber evidence="5">3.1.2.20</ecNumber>
    </recommendedName>
    <alternativeName>
        <fullName evidence="8">Thioesterase II</fullName>
    </alternativeName>
</protein>
<dbReference type="Gene3D" id="2.40.160.210">
    <property type="entry name" value="Acyl-CoA thioesterase, double hotdog domain"/>
    <property type="match status" value="1"/>
</dbReference>
<evidence type="ECO:0000313" key="11">
    <source>
        <dbReference type="EMBL" id="SEQ16874.1"/>
    </source>
</evidence>
<dbReference type="InParanoid" id="A0A1H9DTP3"/>
<proteinExistence type="inferred from homology"/>
<feature type="domain" description="Acyl-CoA thioesterase-like N-terminal HotDog" evidence="10">
    <location>
        <begin position="30"/>
        <end position="108"/>
    </location>
</feature>
<dbReference type="InterPro" id="IPR042171">
    <property type="entry name" value="Acyl-CoA_hotdog"/>
</dbReference>
<dbReference type="SUPFAM" id="SSF54637">
    <property type="entry name" value="Thioesterase/thiol ester dehydrase-isomerase"/>
    <property type="match status" value="2"/>
</dbReference>
<dbReference type="CDD" id="cd03445">
    <property type="entry name" value="Thioesterase_II_repeat2"/>
    <property type="match status" value="1"/>
</dbReference>
<dbReference type="Pfam" id="PF13622">
    <property type="entry name" value="4HBT_3"/>
    <property type="match status" value="1"/>
</dbReference>
<evidence type="ECO:0000256" key="8">
    <source>
        <dbReference type="ARBA" id="ARBA00079653"/>
    </source>
</evidence>
<dbReference type="InterPro" id="IPR003703">
    <property type="entry name" value="Acyl_CoA_thio"/>
</dbReference>
<evidence type="ECO:0000256" key="6">
    <source>
        <dbReference type="ARBA" id="ARBA00050943"/>
    </source>
</evidence>
<dbReference type="InterPro" id="IPR049449">
    <property type="entry name" value="TesB_ACOT8-like_N"/>
</dbReference>
<dbReference type="NCBIfam" id="TIGR00189">
    <property type="entry name" value="tesB"/>
    <property type="match status" value="1"/>
</dbReference>
<gene>
    <name evidence="11" type="ORF">SAMN05444359_106131</name>
</gene>
<evidence type="ECO:0000256" key="4">
    <source>
        <dbReference type="ARBA" id="ARBA00023098"/>
    </source>
</evidence>
<comment type="catalytic activity">
    <reaction evidence="6">
        <text>a fatty acyl-CoA + H2O = a fatty acid + CoA + H(+)</text>
        <dbReference type="Rhea" id="RHEA:16781"/>
        <dbReference type="ChEBI" id="CHEBI:15377"/>
        <dbReference type="ChEBI" id="CHEBI:15378"/>
        <dbReference type="ChEBI" id="CHEBI:28868"/>
        <dbReference type="ChEBI" id="CHEBI:57287"/>
        <dbReference type="ChEBI" id="CHEBI:77636"/>
        <dbReference type="EC" id="3.1.2.20"/>
    </reaction>
    <physiologicalReaction direction="left-to-right" evidence="6">
        <dbReference type="Rhea" id="RHEA:16782"/>
    </physiologicalReaction>
</comment>
<comment type="subunit">
    <text evidence="2">Homotetramer.</text>
</comment>
<dbReference type="InterPro" id="IPR029069">
    <property type="entry name" value="HotDog_dom_sf"/>
</dbReference>
<evidence type="ECO:0000259" key="10">
    <source>
        <dbReference type="Pfam" id="PF13622"/>
    </source>
</evidence>
<dbReference type="GO" id="GO:0009062">
    <property type="term" value="P:fatty acid catabolic process"/>
    <property type="evidence" value="ECO:0007669"/>
    <property type="project" value="TreeGrafter"/>
</dbReference>
<sequence>MKQVSELLSLLDLERIEVNLFKGQSRSVGSPRVFGGQVMAQALSAAMRTVPEDRFVHSFHGYFVLPGNLEIPIIFEVDRIRDGGSFTTRAVKAIQNGQAIFHLTASFQIDQEGYDHQVEMPKVLGYDELVSYDGMAKQFGDQLPPNIRKILNIERPIEFRPVEFLNPFASEVYEPVRNVWLKTKGEMTDDRRQNALVLAYASDYNLLTTALFPHGKAIDHRNLQIASLDHAMWFHRPFRADEWLLYSIDSPSASGARGFTRGNIFDVEGKLVASVAQEGLMREVKKK</sequence>
<keyword evidence="3" id="KW-0378">Hydrolase</keyword>
<evidence type="ECO:0000256" key="7">
    <source>
        <dbReference type="ARBA" id="ARBA00071120"/>
    </source>
</evidence>
<feature type="domain" description="Acyl-CoA thioesterase 2 C-terminal" evidence="9">
    <location>
        <begin position="152"/>
        <end position="280"/>
    </location>
</feature>
<dbReference type="Proteomes" id="UP000199021">
    <property type="component" value="Unassembled WGS sequence"/>
</dbReference>
<keyword evidence="12" id="KW-1185">Reference proteome</keyword>
<reference evidence="12" key="1">
    <citation type="submission" date="2016-10" db="EMBL/GenBank/DDBJ databases">
        <authorList>
            <person name="Varghese N."/>
            <person name="Submissions S."/>
        </authorList>
    </citation>
    <scope>NUCLEOTIDE SEQUENCE [LARGE SCALE GENOMIC DNA]</scope>
    <source>
        <strain evidence="12">DSM 24740</strain>
    </source>
</reference>
<dbReference type="PANTHER" id="PTHR11066">
    <property type="entry name" value="ACYL-COA THIOESTERASE"/>
    <property type="match status" value="1"/>
</dbReference>
<evidence type="ECO:0000256" key="1">
    <source>
        <dbReference type="ARBA" id="ARBA00006538"/>
    </source>
</evidence>
<dbReference type="GO" id="GO:0047617">
    <property type="term" value="F:fatty acyl-CoA hydrolase activity"/>
    <property type="evidence" value="ECO:0007669"/>
    <property type="project" value="UniProtKB-EC"/>
</dbReference>
<evidence type="ECO:0000259" key="9">
    <source>
        <dbReference type="Pfam" id="PF02551"/>
    </source>
</evidence>
<dbReference type="GO" id="GO:0005829">
    <property type="term" value="C:cytosol"/>
    <property type="evidence" value="ECO:0007669"/>
    <property type="project" value="TreeGrafter"/>
</dbReference>
<dbReference type="GO" id="GO:0006637">
    <property type="term" value="P:acyl-CoA metabolic process"/>
    <property type="evidence" value="ECO:0007669"/>
    <property type="project" value="InterPro"/>
</dbReference>
<dbReference type="RefSeq" id="WP_090166792.1">
    <property type="nucleotide sequence ID" value="NZ_FOFB01000006.1"/>
</dbReference>
<dbReference type="FunFam" id="2.40.160.210:FF:000001">
    <property type="entry name" value="Acyl-CoA thioesterase II"/>
    <property type="match status" value="1"/>
</dbReference>
<dbReference type="Pfam" id="PF02551">
    <property type="entry name" value="Acyl_CoA_thio"/>
    <property type="match status" value="1"/>
</dbReference>
<name>A0A1H9DTP3_9BACT</name>
<evidence type="ECO:0000313" key="12">
    <source>
        <dbReference type="Proteomes" id="UP000199021"/>
    </source>
</evidence>
<dbReference type="EC" id="3.1.2.20" evidence="5"/>
<keyword evidence="4" id="KW-0443">Lipid metabolism</keyword>
<dbReference type="STRING" id="478744.SAMN05444359_106131"/>
<dbReference type="AlphaFoldDB" id="A0A1H9DTP3"/>
<accession>A0A1H9DTP3</accession>
<dbReference type="CDD" id="cd03444">
    <property type="entry name" value="Thioesterase_II_repeat1"/>
    <property type="match status" value="1"/>
</dbReference>